<gene>
    <name evidence="2" type="ordered locus">SNE_A11840</name>
</gene>
<accession>F8L8D8</accession>
<keyword evidence="3" id="KW-1185">Reference proteome</keyword>
<reference evidence="2 3" key="2">
    <citation type="journal article" date="2011" name="Mol. Biol. Evol.">
        <title>Unity in variety--the pan-genome of the Chlamydiae.</title>
        <authorList>
            <person name="Collingro A."/>
            <person name="Tischler P."/>
            <person name="Weinmaier T."/>
            <person name="Penz T."/>
            <person name="Heinz E."/>
            <person name="Brunham R.C."/>
            <person name="Read T.D."/>
            <person name="Bavoil P.M."/>
            <person name="Sachse K."/>
            <person name="Kahane S."/>
            <person name="Friedman M.G."/>
            <person name="Rattei T."/>
            <person name="Myers G.S."/>
            <person name="Horn M."/>
        </authorList>
    </citation>
    <scope>NUCLEOTIDE SEQUENCE [LARGE SCALE GENOMIC DNA]</scope>
    <source>
        <strain evidence="3">ATCC VR-1471 / Z</strain>
    </source>
</reference>
<keyword evidence="1" id="KW-0732">Signal</keyword>
<sequence>MMKRFFQICLVLLSVTTFCVADVTPYSPVQEHFILPQGTQLLAAKGIDGSLIELQDGAQFEIVDADREEVMEWKTNSPLTISANPYWFSSSDFFITNRHTGTYVGANYTAGPVMDHHFTNRIFHIDPYEGEIILIDGRGNQTCWKLDPHDIKHVQCWEKGETVIIGAYDNWYSRFVSSSKFIIVSYENLDFVKFVRANNVPL</sequence>
<protein>
    <recommendedName>
        <fullName evidence="4">Secreted protein</fullName>
    </recommendedName>
</protein>
<proteinExistence type="predicted"/>
<evidence type="ECO:0000256" key="1">
    <source>
        <dbReference type="SAM" id="SignalP"/>
    </source>
</evidence>
<reference key="1">
    <citation type="journal article" date="2011" name="Mol. Biol. Evol.">
        <title>Unity in variety -- the pan-genome of the Chlamydiae.</title>
        <authorList>
            <person name="Collingro A."/>
            <person name="Tischler P."/>
            <person name="Weinmaier T."/>
            <person name="Penz T."/>
            <person name="Heinz E."/>
            <person name="Brunham R.C."/>
            <person name="Read T.D."/>
            <person name="Bavoil P.M."/>
            <person name="Sachse K."/>
            <person name="Kahane S."/>
            <person name="Friedman M.G."/>
            <person name="Rattei T."/>
            <person name="Myers G.S.A."/>
            <person name="Horn M."/>
        </authorList>
    </citation>
    <scope>NUCLEOTIDE SEQUENCE</scope>
    <source>
        <strain>Z</strain>
    </source>
</reference>
<evidence type="ECO:0000313" key="3">
    <source>
        <dbReference type="Proteomes" id="UP000000496"/>
    </source>
</evidence>
<dbReference type="HOGENOM" id="CLU_1353862_0_0_0"/>
<dbReference type="STRING" id="331113.SNE_A11840"/>
<dbReference type="Proteomes" id="UP000000496">
    <property type="component" value="Chromosome gsn.131"/>
</dbReference>
<dbReference type="RefSeq" id="WP_013943528.1">
    <property type="nucleotide sequence ID" value="NC_015713.1"/>
</dbReference>
<evidence type="ECO:0008006" key="4">
    <source>
        <dbReference type="Google" id="ProtNLM"/>
    </source>
</evidence>
<name>F8L8D8_SIMNZ</name>
<feature type="signal peptide" evidence="1">
    <location>
        <begin position="1"/>
        <end position="21"/>
    </location>
</feature>
<dbReference type="EMBL" id="FR872582">
    <property type="protein sequence ID" value="CCB89061.1"/>
    <property type="molecule type" value="Genomic_DNA"/>
</dbReference>
<organism evidence="2 3">
    <name type="scientific">Simkania negevensis (strain ATCC VR-1471 / DSM 27360 / Z)</name>
    <dbReference type="NCBI Taxonomy" id="331113"/>
    <lineage>
        <taxon>Bacteria</taxon>
        <taxon>Pseudomonadati</taxon>
        <taxon>Chlamydiota</taxon>
        <taxon>Chlamydiia</taxon>
        <taxon>Parachlamydiales</taxon>
        <taxon>Simkaniaceae</taxon>
        <taxon>Simkania</taxon>
    </lineage>
</organism>
<dbReference type="AlphaFoldDB" id="F8L8D8"/>
<dbReference type="KEGG" id="sng:SNE_A11840"/>
<evidence type="ECO:0000313" key="2">
    <source>
        <dbReference type="EMBL" id="CCB89061.1"/>
    </source>
</evidence>
<feature type="chain" id="PRO_5003374076" description="Secreted protein" evidence="1">
    <location>
        <begin position="22"/>
        <end position="202"/>
    </location>
</feature>